<dbReference type="Pfam" id="PF24883">
    <property type="entry name" value="NPHP3_N"/>
    <property type="match status" value="1"/>
</dbReference>
<evidence type="ECO:0000256" key="1">
    <source>
        <dbReference type="ARBA" id="ARBA00022737"/>
    </source>
</evidence>
<feature type="domain" description="Nephrocystin 3-like N-terminal" evidence="2">
    <location>
        <begin position="66"/>
        <end position="109"/>
    </location>
</feature>
<dbReference type="InterPro" id="IPR056884">
    <property type="entry name" value="NPHP3-like_N"/>
</dbReference>
<dbReference type="AlphaFoldDB" id="A0A1V6RD77"/>
<gene>
    <name evidence="3" type="ORF">PENSOL_c006G00418</name>
</gene>
<dbReference type="EMBL" id="MDYO01000006">
    <property type="protein sequence ID" value="OQD99490.1"/>
    <property type="molecule type" value="Genomic_DNA"/>
</dbReference>
<dbReference type="STRING" id="60172.A0A1V6RD77"/>
<organism evidence="3 4">
    <name type="scientific">Penicillium solitum</name>
    <dbReference type="NCBI Taxonomy" id="60172"/>
    <lineage>
        <taxon>Eukaryota</taxon>
        <taxon>Fungi</taxon>
        <taxon>Dikarya</taxon>
        <taxon>Ascomycota</taxon>
        <taxon>Pezizomycotina</taxon>
        <taxon>Eurotiomycetes</taxon>
        <taxon>Eurotiomycetidae</taxon>
        <taxon>Eurotiales</taxon>
        <taxon>Aspergillaceae</taxon>
        <taxon>Penicillium</taxon>
    </lineage>
</organism>
<sequence length="110" mass="12320">MTSVIFHGGEHGAQIGNNYGSVTGEFHQPYASENLDRICLHNLYCPDSLAVKFRLKEAKDKLLRQSFEWVLQDPQYRSLRNGNNVCLLWIKGGAGKGKIMISIGLIELLS</sequence>
<accession>A0A1V6RD77</accession>
<proteinExistence type="predicted"/>
<reference evidence="4" key="1">
    <citation type="journal article" date="2017" name="Nat. Microbiol.">
        <title>Global analysis of biosynthetic gene clusters reveals vast potential of secondary metabolite production in Penicillium species.</title>
        <authorList>
            <person name="Nielsen J.C."/>
            <person name="Grijseels S."/>
            <person name="Prigent S."/>
            <person name="Ji B."/>
            <person name="Dainat J."/>
            <person name="Nielsen K.F."/>
            <person name="Frisvad J.C."/>
            <person name="Workman M."/>
            <person name="Nielsen J."/>
        </authorList>
    </citation>
    <scope>NUCLEOTIDE SEQUENCE [LARGE SCALE GENOMIC DNA]</scope>
    <source>
        <strain evidence="4">IBT 29525</strain>
    </source>
</reference>
<evidence type="ECO:0000313" key="3">
    <source>
        <dbReference type="EMBL" id="OQD99490.1"/>
    </source>
</evidence>
<dbReference type="Proteomes" id="UP000191612">
    <property type="component" value="Unassembled WGS sequence"/>
</dbReference>
<protein>
    <recommendedName>
        <fullName evidence="2">Nephrocystin 3-like N-terminal domain-containing protein</fullName>
    </recommendedName>
</protein>
<evidence type="ECO:0000259" key="2">
    <source>
        <dbReference type="Pfam" id="PF24883"/>
    </source>
</evidence>
<comment type="caution">
    <text evidence="3">The sequence shown here is derived from an EMBL/GenBank/DDBJ whole genome shotgun (WGS) entry which is preliminary data.</text>
</comment>
<keyword evidence="4" id="KW-1185">Reference proteome</keyword>
<keyword evidence="1" id="KW-0677">Repeat</keyword>
<name>A0A1V6RD77_9EURO</name>
<evidence type="ECO:0000313" key="4">
    <source>
        <dbReference type="Proteomes" id="UP000191612"/>
    </source>
</evidence>